<evidence type="ECO:0000256" key="2">
    <source>
        <dbReference type="ARBA" id="ARBA00022741"/>
    </source>
</evidence>
<dbReference type="GO" id="GO:0000407">
    <property type="term" value="C:phagophore assembly site"/>
    <property type="evidence" value="ECO:0007669"/>
    <property type="project" value="TreeGrafter"/>
</dbReference>
<proteinExistence type="predicted"/>
<dbReference type="GO" id="GO:0010506">
    <property type="term" value="P:regulation of autophagy"/>
    <property type="evidence" value="ECO:0007669"/>
    <property type="project" value="InterPro"/>
</dbReference>
<dbReference type="Proteomes" id="UP000785679">
    <property type="component" value="Unassembled WGS sequence"/>
</dbReference>
<reference evidence="7" key="1">
    <citation type="submission" date="2019-06" db="EMBL/GenBank/DDBJ databases">
        <authorList>
            <person name="Zheng W."/>
        </authorList>
    </citation>
    <scope>NUCLEOTIDE SEQUENCE</scope>
    <source>
        <strain evidence="7">QDHG01</strain>
    </source>
</reference>
<dbReference type="SUPFAM" id="SSF56112">
    <property type="entry name" value="Protein kinase-like (PK-like)"/>
    <property type="match status" value="1"/>
</dbReference>
<evidence type="ECO:0000259" key="6">
    <source>
        <dbReference type="PROSITE" id="PS50011"/>
    </source>
</evidence>
<sequence>MYSSLGVGTHGAGTSSLMGGNRRSIHNESGSQRGKSKISTLTDPLSLNGLDVAMRPLLDYNARLLNGRLQVKKIITERSFLVYSEDFKDDLLLKAIPNEENIQNWIDLPPHTNVVTAFDAIPHDGKLFSLQENTNGGNMYQYIESLGLNLAITVPMSYIELIYDCAIQLAMGLEFAHNNGLVHGQFDLSNVVITKDTDNIIFKISDFRPATSMQMPLTTSEGSLWPFARNKKKITDAEKLELLMLKDIYALGICILEMMIGRVSSTKFSISLDSLPLTWAEFAESTPLIQVLVECINIDSISQRKGKLQTIKKLLIRDYKKFFHRQFYKMELPVIGKRTDVCNKKAIMALSRGEDELTALKHWEDAIAMKDEHFDTQLNYLLYKWKCAHLSDGELLEELSKGVFNQSDIGIGLKGIIKLSLGDITEGSEILTKIANAPERGEGELKNLKAHRFKQQIIEICDSLKSQGDKYLQNRRVRNDHKEKIESIQFNYNSRYLATVSKDCANVWNIAQGTLGKRVITVPFMPADFASLSAGMPLRLLAAVNTDATTLVVYKGADFMFNIYTIDTDMGTHKLRETLDLQKELTRVSKLDQKLDPFDMVTDIRFLADGKHVRIYQNRNKSFYAIDVNVYDLTPDVKKLDHRWEDRTIYKYGLTYVKEQESLGKFISGQQGLGNVVAFPEKEFQACMVLNREDKAKKHFLFYDIFADRFTRKIIKQEFMLARAPGEDSDAFDIDMDGRVLAYVSGEDLVFQTLRIADPLIKHIRPRYNLALHKENPAKIAQQRMTYVEKIKQAIKFYDVLRQQDLASDENLRNLETCSVLMHKRLMLGFANKRLVAQNREFLRLQKILMKNQIPQKVEVRGLESIHKIGQFDEIKFSNDLHRIRFIQLTSEIDNNFMLITIDGSVYKYDLSTREMVFSFKTQALMGLQLYNRDTRLVAADSGQMKLWEFVNEQDEAPELKTVQQTQQIKISQIYANRDGGEAFYHVVTGKEEFMVYDENLDLLSRGTLPVQGEVIQGVDFNARAHFVYFGTDQGRIYKYSLQKNELLPNPVDMQTPSASVEILYCLNYIQGKDVFVGYATNKGLFTLDYDSKKLQTFPLGDANQFAGDVCQIQATPDCRFILVGVPSTNSFCTFAFDRTKNTLSLQKRIQVDGFRTFEMDRYATQLVFLNQRCRQLDLYAMKWDFEFKGQAKKENDTMEENQLVEKVMGVLPASSLKQIQAAAVHTTDGKMKSGGGDPLAAALGNHKTSCCSIF</sequence>
<dbReference type="InterPro" id="IPR000719">
    <property type="entry name" value="Prot_kinase_dom"/>
</dbReference>
<dbReference type="GO" id="GO:0005829">
    <property type="term" value="C:cytosol"/>
    <property type="evidence" value="ECO:0007669"/>
    <property type="project" value="TreeGrafter"/>
</dbReference>
<feature type="compositionally biased region" description="Polar residues" evidence="5">
    <location>
        <begin position="27"/>
        <end position="40"/>
    </location>
</feature>
<accession>A0A8J8P5P4</accession>
<organism evidence="7 8">
    <name type="scientific">Halteria grandinella</name>
    <dbReference type="NCBI Taxonomy" id="5974"/>
    <lineage>
        <taxon>Eukaryota</taxon>
        <taxon>Sar</taxon>
        <taxon>Alveolata</taxon>
        <taxon>Ciliophora</taxon>
        <taxon>Intramacronucleata</taxon>
        <taxon>Spirotrichea</taxon>
        <taxon>Stichotrichia</taxon>
        <taxon>Sporadotrichida</taxon>
        <taxon>Halteriidae</taxon>
        <taxon>Halteria</taxon>
    </lineage>
</organism>
<comment type="caution">
    <text evidence="7">The sequence shown here is derived from an EMBL/GenBank/DDBJ whole genome shotgun (WGS) entry which is preliminary data.</text>
</comment>
<dbReference type="SUPFAM" id="SSF50978">
    <property type="entry name" value="WD40 repeat-like"/>
    <property type="match status" value="1"/>
</dbReference>
<feature type="domain" description="Protein kinase" evidence="6">
    <location>
        <begin position="1"/>
        <end position="323"/>
    </location>
</feature>
<protein>
    <recommendedName>
        <fullName evidence="6">Protein kinase domain-containing protein</fullName>
    </recommendedName>
</protein>
<dbReference type="PANTHER" id="PTHR24348:SF22">
    <property type="entry name" value="NON-SPECIFIC SERINE_THREONINE PROTEIN KINASE"/>
    <property type="match status" value="1"/>
</dbReference>
<dbReference type="InterPro" id="IPR011009">
    <property type="entry name" value="Kinase-like_dom_sf"/>
</dbReference>
<dbReference type="Gene3D" id="1.10.510.10">
    <property type="entry name" value="Transferase(Phosphotransferase) domain 1"/>
    <property type="match status" value="1"/>
</dbReference>
<dbReference type="InterPro" id="IPR019405">
    <property type="entry name" value="Lactonase_7-beta_prop"/>
</dbReference>
<dbReference type="GO" id="GO:0000045">
    <property type="term" value="P:autophagosome assembly"/>
    <property type="evidence" value="ECO:0007669"/>
    <property type="project" value="TreeGrafter"/>
</dbReference>
<feature type="region of interest" description="Disordered" evidence="5">
    <location>
        <begin position="1"/>
        <end position="40"/>
    </location>
</feature>
<keyword evidence="4" id="KW-0067">ATP-binding</keyword>
<dbReference type="GO" id="GO:0004674">
    <property type="term" value="F:protein serine/threonine kinase activity"/>
    <property type="evidence" value="ECO:0007669"/>
    <property type="project" value="InterPro"/>
</dbReference>
<dbReference type="AlphaFoldDB" id="A0A8J8P5P4"/>
<dbReference type="SUPFAM" id="SSF82171">
    <property type="entry name" value="DPP6 N-terminal domain-like"/>
    <property type="match status" value="1"/>
</dbReference>
<dbReference type="Pfam" id="PF10282">
    <property type="entry name" value="Lactonase"/>
    <property type="match status" value="1"/>
</dbReference>
<dbReference type="PROSITE" id="PS50011">
    <property type="entry name" value="PROTEIN_KINASE_DOM"/>
    <property type="match status" value="1"/>
</dbReference>
<evidence type="ECO:0000313" key="8">
    <source>
        <dbReference type="Proteomes" id="UP000785679"/>
    </source>
</evidence>
<keyword evidence="8" id="KW-1185">Reference proteome</keyword>
<gene>
    <name evidence="7" type="ORF">FGO68_gene8841</name>
</gene>
<evidence type="ECO:0000256" key="3">
    <source>
        <dbReference type="ARBA" id="ARBA00022777"/>
    </source>
</evidence>
<keyword evidence="1" id="KW-0808">Transferase</keyword>
<dbReference type="OrthoDB" id="1911848at2759"/>
<dbReference type="EMBL" id="RRYP01000264">
    <property type="protein sequence ID" value="TNV87713.1"/>
    <property type="molecule type" value="Genomic_DNA"/>
</dbReference>
<dbReference type="InterPro" id="IPR036322">
    <property type="entry name" value="WD40_repeat_dom_sf"/>
</dbReference>
<evidence type="ECO:0000256" key="5">
    <source>
        <dbReference type="SAM" id="MobiDB-lite"/>
    </source>
</evidence>
<dbReference type="GO" id="GO:0005776">
    <property type="term" value="C:autophagosome"/>
    <property type="evidence" value="ECO:0007669"/>
    <property type="project" value="TreeGrafter"/>
</dbReference>
<evidence type="ECO:0000313" key="7">
    <source>
        <dbReference type="EMBL" id="TNV87713.1"/>
    </source>
</evidence>
<evidence type="ECO:0000256" key="1">
    <source>
        <dbReference type="ARBA" id="ARBA00022679"/>
    </source>
</evidence>
<dbReference type="InterPro" id="IPR045269">
    <property type="entry name" value="Atg1-like"/>
</dbReference>
<dbReference type="Pfam" id="PF00069">
    <property type="entry name" value="Pkinase"/>
    <property type="match status" value="1"/>
</dbReference>
<dbReference type="PANTHER" id="PTHR24348">
    <property type="entry name" value="SERINE/THREONINE-PROTEIN KINASE UNC-51-RELATED"/>
    <property type="match status" value="1"/>
</dbReference>
<name>A0A8J8P5P4_HALGN</name>
<keyword evidence="3" id="KW-0418">Kinase</keyword>
<keyword evidence="2" id="KW-0547">Nucleotide-binding</keyword>
<dbReference type="GO" id="GO:0016020">
    <property type="term" value="C:membrane"/>
    <property type="evidence" value="ECO:0007669"/>
    <property type="project" value="TreeGrafter"/>
</dbReference>
<evidence type="ECO:0000256" key="4">
    <source>
        <dbReference type="ARBA" id="ARBA00022840"/>
    </source>
</evidence>
<dbReference type="GO" id="GO:0005524">
    <property type="term" value="F:ATP binding"/>
    <property type="evidence" value="ECO:0007669"/>
    <property type="project" value="UniProtKB-KW"/>
</dbReference>